<organism evidence="1 2">
    <name type="scientific">Lentibacillus kapialis</name>
    <dbReference type="NCBI Taxonomy" id="340214"/>
    <lineage>
        <taxon>Bacteria</taxon>
        <taxon>Bacillati</taxon>
        <taxon>Bacillota</taxon>
        <taxon>Bacilli</taxon>
        <taxon>Bacillales</taxon>
        <taxon>Bacillaceae</taxon>
        <taxon>Lentibacillus</taxon>
    </lineage>
</organism>
<dbReference type="Proteomes" id="UP000658382">
    <property type="component" value="Unassembled WGS sequence"/>
</dbReference>
<sequence length="172" mass="19174">MGCGKERDFEKDYGGKGNCVADILKDIVEAQNDVIENCCETSCEQSINDLLGETENGNGLDTVPVILYCKDCKPFKGFGANRKYYRDNEDNSRNNIGEILSSFIFRVKRVDYDGCAVLELLLSDGDSCAYDHMKDPTDQDTKHLEATGICITVDLDCFCHVTCLPAIDVFNR</sequence>
<reference evidence="1" key="1">
    <citation type="journal article" date="2014" name="Int. J. Syst. Evol. Microbiol.">
        <title>Complete genome sequence of Corynebacterium casei LMG S-19264T (=DSM 44701T), isolated from a smear-ripened cheese.</title>
        <authorList>
            <consortium name="US DOE Joint Genome Institute (JGI-PGF)"/>
            <person name="Walter F."/>
            <person name="Albersmeier A."/>
            <person name="Kalinowski J."/>
            <person name="Ruckert C."/>
        </authorList>
    </citation>
    <scope>NUCLEOTIDE SEQUENCE</scope>
    <source>
        <strain evidence="1">JCM 12580</strain>
    </source>
</reference>
<accession>A0A917PWD0</accession>
<name>A0A917PWD0_9BACI</name>
<protein>
    <submittedName>
        <fullName evidence="1">Spore coat protein</fullName>
    </submittedName>
</protein>
<keyword evidence="2" id="KW-1185">Reference proteome</keyword>
<dbReference type="RefSeq" id="WP_188632677.1">
    <property type="nucleotide sequence ID" value="NZ_BMNQ01000020.1"/>
</dbReference>
<evidence type="ECO:0000313" key="1">
    <source>
        <dbReference type="EMBL" id="GGJ95105.1"/>
    </source>
</evidence>
<dbReference type="InterPro" id="IPR019593">
    <property type="entry name" value="Spore_coat_protein_Z/Y"/>
</dbReference>
<gene>
    <name evidence="1" type="primary">cotZ</name>
    <name evidence="1" type="ORF">GCM10007063_17030</name>
</gene>
<keyword evidence="1" id="KW-0167">Capsid protein</keyword>
<dbReference type="AlphaFoldDB" id="A0A917PWD0"/>
<proteinExistence type="predicted"/>
<comment type="caution">
    <text evidence="1">The sequence shown here is derived from an EMBL/GenBank/DDBJ whole genome shotgun (WGS) entry which is preliminary data.</text>
</comment>
<dbReference type="Pfam" id="PF10612">
    <property type="entry name" value="Spore-coat_CotZ"/>
    <property type="match status" value="1"/>
</dbReference>
<keyword evidence="1" id="KW-0946">Virion</keyword>
<reference evidence="1" key="2">
    <citation type="submission" date="2020-09" db="EMBL/GenBank/DDBJ databases">
        <authorList>
            <person name="Sun Q."/>
            <person name="Ohkuma M."/>
        </authorList>
    </citation>
    <scope>NUCLEOTIDE SEQUENCE</scope>
    <source>
        <strain evidence="1">JCM 12580</strain>
    </source>
</reference>
<dbReference type="EMBL" id="BMNQ01000020">
    <property type="protein sequence ID" value="GGJ95105.1"/>
    <property type="molecule type" value="Genomic_DNA"/>
</dbReference>
<evidence type="ECO:0000313" key="2">
    <source>
        <dbReference type="Proteomes" id="UP000658382"/>
    </source>
</evidence>